<feature type="domain" description="D,L-carboxypeptidase peptidase" evidence="1">
    <location>
        <begin position="39"/>
        <end position="268"/>
    </location>
</feature>
<organism evidence="3 4">
    <name type="scientific">Campylobacter curvus (strain 525.92)</name>
    <dbReference type="NCBI Taxonomy" id="360105"/>
    <lineage>
        <taxon>Bacteria</taxon>
        <taxon>Pseudomonadati</taxon>
        <taxon>Campylobacterota</taxon>
        <taxon>Epsilonproteobacteria</taxon>
        <taxon>Campylobacterales</taxon>
        <taxon>Campylobacteraceae</taxon>
        <taxon>Campylobacter</taxon>
    </lineage>
</organism>
<feature type="domain" description="Metallo-carboxypeptidase C-terminal" evidence="2">
    <location>
        <begin position="341"/>
        <end position="436"/>
    </location>
</feature>
<dbReference type="CDD" id="cd06243">
    <property type="entry name" value="M14_CP_Csd4-like"/>
    <property type="match status" value="1"/>
</dbReference>
<sequence>MGDRVKILKILAVLALFCAFLQGKNLEYVLIKKGVPSDNTMLLIGGIQGDEPGGFLAASIVATDYNITKGSLWVVPNLNFPSIIQRSRGTKGDMNRKFAHIDRGDPDYDAVMRIKDVITDKNVSIILNLHDGSGYYRDTFINKDENPDKWGNTCIIDQSSLKGARYENLEGVAARVRDVINAHLLDAKHAYHIKNTHTALGDKEMLKSLTYYAVTQGKSAFANEASKNLNAEQRTYYHLLAIEEYMRVAGIEFTRPFALNVKEVKKAIEKEIRLSLFDDAFVLNIHNLKGSLNFVPLKKGELRYSSSNPLIAVLKDGNGYKVQYGNRFVTKLNPQYFEYAPVLKDIALVADGKQISAKSGDKISLKNSFKILKIPGVRVNIIGYSDKSGDEAGEEIAKKQMSGSYAVDKDNRVYRVEFYRNDGGADKFAGMILVEFK</sequence>
<dbReference type="Pfam" id="PF17033">
    <property type="entry name" value="Peptidase_M99"/>
    <property type="match status" value="1"/>
</dbReference>
<dbReference type="EMBL" id="CP000767">
    <property type="protein sequence ID" value="EAU01460.1"/>
    <property type="molecule type" value="Genomic_DNA"/>
</dbReference>
<dbReference type="Gene3D" id="3.40.630.10">
    <property type="entry name" value="Zn peptidases"/>
    <property type="match status" value="1"/>
</dbReference>
<dbReference type="Proteomes" id="UP000006380">
    <property type="component" value="Chromosome"/>
</dbReference>
<dbReference type="SUPFAM" id="SSF53187">
    <property type="entry name" value="Zn-dependent exopeptidases"/>
    <property type="match status" value="1"/>
</dbReference>
<dbReference type="STRING" id="360105.CCV52592_0592"/>
<keyword evidence="4" id="KW-1185">Reference proteome</keyword>
<evidence type="ECO:0000259" key="2">
    <source>
        <dbReference type="Pfam" id="PF17129"/>
    </source>
</evidence>
<dbReference type="InterPro" id="IPR031489">
    <property type="entry name" value="Peptidase_M99"/>
</dbReference>
<name>A7H0K2_CAMC5</name>
<accession>A7H0K2</accession>
<dbReference type="KEGG" id="ccv:CCV52592_0592"/>
<dbReference type="HOGENOM" id="CLU_632596_0_0_7"/>
<dbReference type="Pfam" id="PF17129">
    <property type="entry name" value="Peptidase_M99_C"/>
    <property type="match status" value="1"/>
</dbReference>
<evidence type="ECO:0000313" key="3">
    <source>
        <dbReference type="EMBL" id="EAU01460.1"/>
    </source>
</evidence>
<gene>
    <name evidence="3" type="primary">pgp1</name>
    <name evidence="3" type="ORF">CCV52592_0592</name>
</gene>
<dbReference type="RefSeq" id="WP_011992748.1">
    <property type="nucleotide sequence ID" value="NC_009715.2"/>
</dbReference>
<protein>
    <submittedName>
        <fullName evidence="3">Peptidoglycan LD-carboxypeptidase</fullName>
    </submittedName>
</protein>
<proteinExistence type="predicted"/>
<reference evidence="3" key="1">
    <citation type="submission" date="2016-07" db="EMBL/GenBank/DDBJ databases">
        <title>Comparative genomics of the Campylobacter concisus group.</title>
        <authorList>
            <person name="Miller W.G."/>
            <person name="Yee E."/>
            <person name="Chapman M.H."/>
            <person name="Huynh S."/>
            <person name="Bono J.L."/>
            <person name="On S.L.W."/>
            <person name="StLeger J."/>
            <person name="Foster G."/>
            <person name="Parker C.T."/>
        </authorList>
    </citation>
    <scope>NUCLEOTIDE SEQUENCE</scope>
    <source>
        <strain evidence="3">525.92</strain>
    </source>
</reference>
<evidence type="ECO:0000259" key="1">
    <source>
        <dbReference type="Pfam" id="PF17033"/>
    </source>
</evidence>
<dbReference type="InterPro" id="IPR033397">
    <property type="entry name" value="Metallo_peptidase_C"/>
</dbReference>
<dbReference type="AlphaFoldDB" id="A7H0K2"/>
<dbReference type="OrthoDB" id="10830at2"/>
<evidence type="ECO:0000313" key="4">
    <source>
        <dbReference type="Proteomes" id="UP000006380"/>
    </source>
</evidence>